<dbReference type="InterPro" id="IPR037481">
    <property type="entry name" value="LacX"/>
</dbReference>
<dbReference type="RefSeq" id="WP_033161822.1">
    <property type="nucleotide sequence ID" value="NZ_CACZLD010000002.1"/>
</dbReference>
<sequence length="292" mass="33688">MIKLKNACLEVELEPKGAEISKIIGLKDGINYMWKQDPELWGHSAPILFPIVGALHNGKTIIEGKTYKMNQHGFSRNSEYEVVENDDYHVVFHLHENEETKTMYPYDFDLYVTYTLKDNVLEARLKVINDREDHLYFQIGGHPAFACPFEEGEDANDYYLEFEKKESLSSKIIYPARGGMSHETKAFLENERHFFVRQALFNSDAIVVGDFKSEYIALKTLTSKKSLVFHMHNFDHLGIWSSKHTGGLLAIEPWVGHTDYVDFTGEFKDKVGVRRLNKGESFECSFSIEINQ</sequence>
<gene>
    <name evidence="1" type="ORF">SAMN04487834_100141</name>
</gene>
<dbReference type="Gene3D" id="2.70.98.10">
    <property type="match status" value="1"/>
</dbReference>
<evidence type="ECO:0000313" key="1">
    <source>
        <dbReference type="EMBL" id="SEI37319.1"/>
    </source>
</evidence>
<organism evidence="1 2">
    <name type="scientific">Sharpea azabuensis</name>
    <dbReference type="NCBI Taxonomy" id="322505"/>
    <lineage>
        <taxon>Bacteria</taxon>
        <taxon>Bacillati</taxon>
        <taxon>Bacillota</taxon>
        <taxon>Erysipelotrichia</taxon>
        <taxon>Erysipelotrichales</taxon>
        <taxon>Coprobacillaceae</taxon>
        <taxon>Sharpea</taxon>
    </lineage>
</organism>
<dbReference type="OrthoDB" id="9795355at2"/>
<dbReference type="STRING" id="322505.SAMN04487836_10177"/>
<dbReference type="GO" id="GO:0005975">
    <property type="term" value="P:carbohydrate metabolic process"/>
    <property type="evidence" value="ECO:0007669"/>
    <property type="project" value="InterPro"/>
</dbReference>
<name>A0A1H6Q0C5_9FIRM</name>
<evidence type="ECO:0000313" key="2">
    <source>
        <dbReference type="Proteomes" id="UP000183028"/>
    </source>
</evidence>
<dbReference type="eggNOG" id="COG2017">
    <property type="taxonomic scope" value="Bacteria"/>
</dbReference>
<dbReference type="Proteomes" id="UP000183028">
    <property type="component" value="Unassembled WGS sequence"/>
</dbReference>
<keyword evidence="2" id="KW-1185">Reference proteome</keyword>
<dbReference type="GeneID" id="54119233"/>
<dbReference type="GO" id="GO:0030246">
    <property type="term" value="F:carbohydrate binding"/>
    <property type="evidence" value="ECO:0007669"/>
    <property type="project" value="InterPro"/>
</dbReference>
<accession>A0A1H6Q0C5</accession>
<dbReference type="InterPro" id="IPR008183">
    <property type="entry name" value="Aldose_1/G6P_1-epimerase"/>
</dbReference>
<dbReference type="EMBL" id="FNYK01000001">
    <property type="protein sequence ID" value="SEI37319.1"/>
    <property type="molecule type" value="Genomic_DNA"/>
</dbReference>
<dbReference type="GO" id="GO:0016853">
    <property type="term" value="F:isomerase activity"/>
    <property type="evidence" value="ECO:0007669"/>
    <property type="project" value="InterPro"/>
</dbReference>
<dbReference type="CDD" id="cd09024">
    <property type="entry name" value="Aldose_epim_lacX"/>
    <property type="match status" value="1"/>
</dbReference>
<proteinExistence type="predicted"/>
<reference evidence="2" key="1">
    <citation type="submission" date="2016-10" db="EMBL/GenBank/DDBJ databases">
        <authorList>
            <person name="Varghese N."/>
        </authorList>
    </citation>
    <scope>NUCLEOTIDE SEQUENCE [LARGE SCALE GENOMIC DNA]</scope>
    <source>
        <strain evidence="2">DSM 20406</strain>
    </source>
</reference>
<dbReference type="SUPFAM" id="SSF74650">
    <property type="entry name" value="Galactose mutarotase-like"/>
    <property type="match status" value="1"/>
</dbReference>
<dbReference type="InterPro" id="IPR011013">
    <property type="entry name" value="Gal_mutarotase_sf_dom"/>
</dbReference>
<dbReference type="Pfam" id="PF01263">
    <property type="entry name" value="Aldose_epim"/>
    <property type="match status" value="1"/>
</dbReference>
<protein>
    <submittedName>
        <fullName evidence="1">Galactose mutarotase</fullName>
    </submittedName>
</protein>
<dbReference type="InterPro" id="IPR014718">
    <property type="entry name" value="GH-type_carb-bd"/>
</dbReference>
<dbReference type="AlphaFoldDB" id="A0A1H6Q0C5"/>